<name>A0A6D2HQ47_9BRAS</name>
<evidence type="ECO:0000313" key="17">
    <source>
        <dbReference type="Proteomes" id="UP000467841"/>
    </source>
</evidence>
<dbReference type="FunFam" id="3.30.40.10:FF:000888">
    <property type="entry name" value="Histone-lysine N-methyltransferase"/>
    <property type="match status" value="1"/>
</dbReference>
<evidence type="ECO:0000313" key="16">
    <source>
        <dbReference type="EMBL" id="CAA7048702.1"/>
    </source>
</evidence>
<dbReference type="SMART" id="SM00249">
    <property type="entry name" value="PHD"/>
    <property type="match status" value="1"/>
</dbReference>
<reference evidence="15 17" key="1">
    <citation type="submission" date="2020-01" db="EMBL/GenBank/DDBJ databases">
        <authorList>
            <person name="Mishra B."/>
        </authorList>
    </citation>
    <scope>NUCLEOTIDE SEQUENCE [LARGE SCALE GENOMIC DNA]</scope>
</reference>
<proteinExistence type="predicted"/>
<evidence type="ECO:0008006" key="18">
    <source>
        <dbReference type="Google" id="ProtNLM"/>
    </source>
</evidence>
<dbReference type="PROSITE" id="PS51215">
    <property type="entry name" value="AWS"/>
    <property type="match status" value="1"/>
</dbReference>
<dbReference type="InterPro" id="IPR025787">
    <property type="entry name" value="Hist-Lys_N-MeTrfase_SET2_plant"/>
</dbReference>
<evidence type="ECO:0000256" key="5">
    <source>
        <dbReference type="ARBA" id="ARBA00022679"/>
    </source>
</evidence>
<dbReference type="PROSITE" id="PS51578">
    <property type="entry name" value="SAM_MT43_SET2_2"/>
    <property type="match status" value="1"/>
</dbReference>
<dbReference type="FunFam" id="2.170.270.10:FF:000043">
    <property type="entry name" value="Histone-lysine N-methyltransferase"/>
    <property type="match status" value="1"/>
</dbReference>
<evidence type="ECO:0000256" key="6">
    <source>
        <dbReference type="ARBA" id="ARBA00022691"/>
    </source>
</evidence>
<dbReference type="InterPro" id="IPR001965">
    <property type="entry name" value="Znf_PHD"/>
</dbReference>
<dbReference type="GO" id="GO:0032259">
    <property type="term" value="P:methylation"/>
    <property type="evidence" value="ECO:0007669"/>
    <property type="project" value="UniProtKB-KW"/>
</dbReference>
<evidence type="ECO:0000256" key="1">
    <source>
        <dbReference type="ARBA" id="ARBA00004123"/>
    </source>
</evidence>
<keyword evidence="6" id="KW-0949">S-adenosyl-L-methionine</keyword>
<dbReference type="InterPro" id="IPR001214">
    <property type="entry name" value="SET_dom"/>
</dbReference>
<dbReference type="GO" id="GO:0042054">
    <property type="term" value="F:histone methyltransferase activity"/>
    <property type="evidence" value="ECO:0007669"/>
    <property type="project" value="InterPro"/>
</dbReference>
<keyword evidence="4" id="KW-0489">Methyltransferase</keyword>
<dbReference type="PANTHER" id="PTHR22884">
    <property type="entry name" value="SET DOMAIN PROTEINS"/>
    <property type="match status" value="1"/>
</dbReference>
<dbReference type="InterPro" id="IPR047893">
    <property type="entry name" value="ASHR3-like_SET"/>
</dbReference>
<dbReference type="InterPro" id="IPR006560">
    <property type="entry name" value="AWS_dom"/>
</dbReference>
<dbReference type="GO" id="GO:0008270">
    <property type="term" value="F:zinc ion binding"/>
    <property type="evidence" value="ECO:0007669"/>
    <property type="project" value="UniProtKB-KW"/>
</dbReference>
<evidence type="ECO:0000256" key="3">
    <source>
        <dbReference type="ARBA" id="ARBA00022454"/>
    </source>
</evidence>
<dbReference type="InterPro" id="IPR055198">
    <property type="entry name" value="NSD_PHD"/>
</dbReference>
<dbReference type="PROSITE" id="PS50280">
    <property type="entry name" value="SET"/>
    <property type="match status" value="1"/>
</dbReference>
<dbReference type="SMART" id="SM00317">
    <property type="entry name" value="SET"/>
    <property type="match status" value="1"/>
</dbReference>
<evidence type="ECO:0000256" key="9">
    <source>
        <dbReference type="ARBA" id="ARBA00022833"/>
    </source>
</evidence>
<evidence type="ECO:0000256" key="2">
    <source>
        <dbReference type="ARBA" id="ARBA00004286"/>
    </source>
</evidence>
<keyword evidence="8" id="KW-0863">Zinc-finger</keyword>
<keyword evidence="7" id="KW-0479">Metal-binding</keyword>
<dbReference type="OrthoDB" id="422362at2759"/>
<dbReference type="Gene3D" id="2.170.270.10">
    <property type="entry name" value="SET domain"/>
    <property type="match status" value="1"/>
</dbReference>
<dbReference type="Pfam" id="PF00856">
    <property type="entry name" value="SET"/>
    <property type="match status" value="1"/>
</dbReference>
<evidence type="ECO:0000259" key="12">
    <source>
        <dbReference type="PROSITE" id="PS50280"/>
    </source>
</evidence>
<dbReference type="InterPro" id="IPR046341">
    <property type="entry name" value="SET_dom_sf"/>
</dbReference>
<dbReference type="InterPro" id="IPR003616">
    <property type="entry name" value="Post-SET_dom"/>
</dbReference>
<dbReference type="PROSITE" id="PS01359">
    <property type="entry name" value="ZF_PHD_1"/>
    <property type="match status" value="1"/>
</dbReference>
<evidence type="ECO:0000256" key="7">
    <source>
        <dbReference type="ARBA" id="ARBA00022723"/>
    </source>
</evidence>
<evidence type="ECO:0000259" key="13">
    <source>
        <dbReference type="PROSITE" id="PS50868"/>
    </source>
</evidence>
<feature type="compositionally biased region" description="Basic and acidic residues" evidence="11">
    <location>
        <begin position="494"/>
        <end position="509"/>
    </location>
</feature>
<dbReference type="SUPFAM" id="SSF57903">
    <property type="entry name" value="FYVE/PHD zinc finger"/>
    <property type="match status" value="1"/>
</dbReference>
<keyword evidence="3" id="KW-0158">Chromosome</keyword>
<evidence type="ECO:0000256" key="11">
    <source>
        <dbReference type="SAM" id="MobiDB-lite"/>
    </source>
</evidence>
<dbReference type="InterPro" id="IPR050777">
    <property type="entry name" value="SET2_Histone-Lys_MeTrsfase"/>
</dbReference>
<protein>
    <recommendedName>
        <fullName evidence="18">Histone-lysine N-methyltransferase</fullName>
    </recommendedName>
</protein>
<evidence type="ECO:0000256" key="8">
    <source>
        <dbReference type="ARBA" id="ARBA00022771"/>
    </source>
</evidence>
<feature type="region of interest" description="Disordered" evidence="11">
    <location>
        <begin position="485"/>
        <end position="509"/>
    </location>
</feature>
<keyword evidence="10" id="KW-0539">Nucleus</keyword>
<dbReference type="InterPro" id="IPR013083">
    <property type="entry name" value="Znf_RING/FYVE/PHD"/>
</dbReference>
<evidence type="ECO:0000256" key="10">
    <source>
        <dbReference type="ARBA" id="ARBA00023242"/>
    </source>
</evidence>
<accession>A0A6D2HQ47</accession>
<dbReference type="EMBL" id="CACVBM020000155">
    <property type="protein sequence ID" value="CAA7015181.1"/>
    <property type="molecule type" value="Genomic_DNA"/>
</dbReference>
<keyword evidence="5" id="KW-0808">Transferase</keyword>
<evidence type="ECO:0000256" key="4">
    <source>
        <dbReference type="ARBA" id="ARBA00022603"/>
    </source>
</evidence>
<evidence type="ECO:0000313" key="15">
    <source>
        <dbReference type="EMBL" id="CAA7015181.1"/>
    </source>
</evidence>
<organism evidence="15 17">
    <name type="scientific">Microthlaspi erraticum</name>
    <dbReference type="NCBI Taxonomy" id="1685480"/>
    <lineage>
        <taxon>Eukaryota</taxon>
        <taxon>Viridiplantae</taxon>
        <taxon>Streptophyta</taxon>
        <taxon>Embryophyta</taxon>
        <taxon>Tracheophyta</taxon>
        <taxon>Spermatophyta</taxon>
        <taxon>Magnoliopsida</taxon>
        <taxon>eudicotyledons</taxon>
        <taxon>Gunneridae</taxon>
        <taxon>Pentapetalae</taxon>
        <taxon>rosids</taxon>
        <taxon>malvids</taxon>
        <taxon>Brassicales</taxon>
        <taxon>Brassicaceae</taxon>
        <taxon>Coluteocarpeae</taxon>
        <taxon>Microthlaspi</taxon>
    </lineage>
</organism>
<dbReference type="InterPro" id="IPR011011">
    <property type="entry name" value="Znf_FYVE_PHD"/>
</dbReference>
<comment type="subcellular location">
    <subcellularLocation>
        <location evidence="2">Chromosome</location>
    </subcellularLocation>
    <subcellularLocation>
        <location evidence="1">Nucleus</location>
    </subcellularLocation>
</comment>
<dbReference type="GO" id="GO:0005634">
    <property type="term" value="C:nucleus"/>
    <property type="evidence" value="ECO:0007669"/>
    <property type="project" value="UniProtKB-SubCell"/>
</dbReference>
<dbReference type="Pfam" id="PF22908">
    <property type="entry name" value="PHD_NSD"/>
    <property type="match status" value="1"/>
</dbReference>
<gene>
    <name evidence="15" type="ORF">MERR_LOCUS2416</name>
    <name evidence="16" type="ORF">MERR_LOCUS35937</name>
</gene>
<feature type="domain" description="SET" evidence="12">
    <location>
        <begin position="326"/>
        <end position="443"/>
    </location>
</feature>
<dbReference type="Gene3D" id="3.30.40.10">
    <property type="entry name" value="Zinc/RING finger domain, C3HC4 (zinc finger)"/>
    <property type="match status" value="1"/>
</dbReference>
<dbReference type="AlphaFoldDB" id="A0A6D2HQ47"/>
<keyword evidence="17" id="KW-1185">Reference proteome</keyword>
<sequence length="509" mass="57299">MLDLGTMSMSASVALTCCTTFLPAGSGPELAKSIESPEDVAGDCNQKEMPKLPPHEKVRDISNANGISSLIGKQNSHNRGKKGLALEDHVRDWVKRRVDSGVSESKCFLPFLVGAKKMVECLVCHKPVNPGEELLCTVNSCQSVYHSSCAKESLGTSKLAKFKCPQHECFVCNKRPQWRCVKCPMAAHDKHAPWSDEVIHLKDQPGKAVCWRHPTNWRLDRKHAVAQSQVEDVFSQLPLPYVEEEFKLDMTWKESGAKEELPSYVHIRRNVYLVKKKRDDANDGVGCTNCGPICCRSCVCRSQCISCSKGCGCPETCSNRPFRKDKKIKTVKTELCGWGVEAVESINKDDFIIEYIGEVISDAQCEERLWDMKHKGTQNFYMCEIQKDFTIDATFKGNVSRFLNHSCNPNCVLEKWQVEGETRIGVFAARQIEAGEPLTYDYRFVQFGPEVKCNCGSDNCQGFLGTKRKEPTPLVESWGGKRRRVVHRPVTHKLHPEKSNPKHEQDEAP</sequence>
<dbReference type="SMART" id="SM00508">
    <property type="entry name" value="PostSET"/>
    <property type="match status" value="1"/>
</dbReference>
<dbReference type="InterPro" id="IPR019786">
    <property type="entry name" value="Zinc_finger_PHD-type_CS"/>
</dbReference>
<dbReference type="PROSITE" id="PS50868">
    <property type="entry name" value="POST_SET"/>
    <property type="match status" value="1"/>
</dbReference>
<dbReference type="SUPFAM" id="SSF82199">
    <property type="entry name" value="SET domain"/>
    <property type="match status" value="1"/>
</dbReference>
<dbReference type="EMBL" id="CACVBM020001396">
    <property type="protein sequence ID" value="CAA7048702.1"/>
    <property type="molecule type" value="Genomic_DNA"/>
</dbReference>
<feature type="domain" description="AWS" evidence="14">
    <location>
        <begin position="283"/>
        <end position="326"/>
    </location>
</feature>
<dbReference type="Proteomes" id="UP000467841">
    <property type="component" value="Unassembled WGS sequence"/>
</dbReference>
<feature type="domain" description="Post-SET" evidence="13">
    <location>
        <begin position="449"/>
        <end position="465"/>
    </location>
</feature>
<keyword evidence="9" id="KW-0862">Zinc</keyword>
<evidence type="ECO:0000259" key="14">
    <source>
        <dbReference type="PROSITE" id="PS51215"/>
    </source>
</evidence>
<dbReference type="GO" id="GO:0005694">
    <property type="term" value="C:chromosome"/>
    <property type="evidence" value="ECO:0007669"/>
    <property type="project" value="UniProtKB-SubCell"/>
</dbReference>
<dbReference type="CDD" id="cd19175">
    <property type="entry name" value="SET_ASHR3-like"/>
    <property type="match status" value="1"/>
</dbReference>